<protein>
    <submittedName>
        <fullName evidence="1">Uncharacterized protein</fullName>
    </submittedName>
</protein>
<evidence type="ECO:0000313" key="2">
    <source>
        <dbReference type="Proteomes" id="UP000824540"/>
    </source>
</evidence>
<dbReference type="EMBL" id="JAFBMS010000206">
    <property type="protein sequence ID" value="KAG9333316.1"/>
    <property type="molecule type" value="Genomic_DNA"/>
</dbReference>
<dbReference type="Proteomes" id="UP000824540">
    <property type="component" value="Unassembled WGS sequence"/>
</dbReference>
<accession>A0A8T2N0D7</accession>
<keyword evidence="2" id="KW-1185">Reference proteome</keyword>
<organism evidence="1 2">
    <name type="scientific">Albula glossodonta</name>
    <name type="common">roundjaw bonefish</name>
    <dbReference type="NCBI Taxonomy" id="121402"/>
    <lineage>
        <taxon>Eukaryota</taxon>
        <taxon>Metazoa</taxon>
        <taxon>Chordata</taxon>
        <taxon>Craniata</taxon>
        <taxon>Vertebrata</taxon>
        <taxon>Euteleostomi</taxon>
        <taxon>Actinopterygii</taxon>
        <taxon>Neopterygii</taxon>
        <taxon>Teleostei</taxon>
        <taxon>Albuliformes</taxon>
        <taxon>Albulidae</taxon>
        <taxon>Albula</taxon>
    </lineage>
</organism>
<sequence length="285" mass="29957">MNPPSPPLFQKGRKRNLASPTHFFLSSKRRMHRCIAGLKAAGTAYCVTGTTWVSALRMSSSSHPGGGEVPPGPLSVSGTAAPHPGLGQGWVGGAGGGAVVPIQCVRCREISWVHTNTPVLCKAHCQQTLFRGSRSNTPVIYQSDPRQPDPKGTGARCLVVTRKTGEQLVSLSHTCAHLHLWKRPQVRHTPPPPFKQTRPDRKYGYARLLVKQGPPGHVIGGKAKGRGLGLGWGFGVKGRLIWGGVGGGGGGVGWGFGVKGRLFGCGGGRGWGSDLGLKADHLGVV</sequence>
<evidence type="ECO:0000313" key="1">
    <source>
        <dbReference type="EMBL" id="KAG9333316.1"/>
    </source>
</evidence>
<gene>
    <name evidence="1" type="ORF">JZ751_012845</name>
</gene>
<reference evidence="1" key="1">
    <citation type="thesis" date="2021" institute="BYU ScholarsArchive" country="Provo, UT, USA">
        <title>Applications of and Algorithms for Genome Assembly and Genomic Analyses with an Emphasis on Marine Teleosts.</title>
        <authorList>
            <person name="Pickett B.D."/>
        </authorList>
    </citation>
    <scope>NUCLEOTIDE SEQUENCE</scope>
    <source>
        <strain evidence="1">HI-2016</strain>
    </source>
</reference>
<proteinExistence type="predicted"/>
<name>A0A8T2N0D7_9TELE</name>
<comment type="caution">
    <text evidence="1">The sequence shown here is derived from an EMBL/GenBank/DDBJ whole genome shotgun (WGS) entry which is preliminary data.</text>
</comment>
<dbReference type="AlphaFoldDB" id="A0A8T2N0D7"/>